<accession>A0A379T5M5</accession>
<feature type="compositionally biased region" description="Basic and acidic residues" evidence="1">
    <location>
        <begin position="95"/>
        <end position="124"/>
    </location>
</feature>
<feature type="region of interest" description="Disordered" evidence="1">
    <location>
        <begin position="12"/>
        <end position="78"/>
    </location>
</feature>
<gene>
    <name evidence="2" type="primary">traD_1</name>
    <name evidence="2" type="ORF">NCTC8297_00011</name>
</gene>
<organism evidence="2 3">
    <name type="scientific">Salmonella enterica subsp. arizonae</name>
    <dbReference type="NCBI Taxonomy" id="59203"/>
    <lineage>
        <taxon>Bacteria</taxon>
        <taxon>Pseudomonadati</taxon>
        <taxon>Pseudomonadota</taxon>
        <taxon>Gammaproteobacteria</taxon>
        <taxon>Enterobacterales</taxon>
        <taxon>Enterobacteriaceae</taxon>
        <taxon>Salmonella</taxon>
    </lineage>
</organism>
<evidence type="ECO:0000313" key="3">
    <source>
        <dbReference type="Proteomes" id="UP000254741"/>
    </source>
</evidence>
<dbReference type="EMBL" id="UGXG01000001">
    <property type="protein sequence ID" value="SUG44855.1"/>
    <property type="molecule type" value="Genomic_DNA"/>
</dbReference>
<evidence type="ECO:0000256" key="1">
    <source>
        <dbReference type="SAM" id="MobiDB-lite"/>
    </source>
</evidence>
<feature type="region of interest" description="Disordered" evidence="1">
    <location>
        <begin position="91"/>
        <end position="124"/>
    </location>
</feature>
<protein>
    <submittedName>
        <fullName evidence="2">IncF plasmid conjugative transfer protein TraD</fullName>
    </submittedName>
</protein>
<proteinExistence type="predicted"/>
<sequence>MGCLTPVKLVAENPLLETTPQTDIQPKTSPSIAPATATVNTTSSTDATAGSPVTTGGTERDIEQDLPQDIPPGLNSDGEVVDFAAYEAWAQSSHQTRDVTRREEVNINHATDKTHDFDDDREVF</sequence>
<dbReference type="AlphaFoldDB" id="A0A379T5M5"/>
<dbReference type="Proteomes" id="UP000254741">
    <property type="component" value="Unassembled WGS sequence"/>
</dbReference>
<name>A0A379T5M5_SALER</name>
<feature type="compositionally biased region" description="Polar residues" evidence="1">
    <location>
        <begin position="16"/>
        <end position="57"/>
    </location>
</feature>
<evidence type="ECO:0000313" key="2">
    <source>
        <dbReference type="EMBL" id="SUG44855.1"/>
    </source>
</evidence>
<reference evidence="2 3" key="1">
    <citation type="submission" date="2018-06" db="EMBL/GenBank/DDBJ databases">
        <authorList>
            <consortium name="Pathogen Informatics"/>
            <person name="Doyle S."/>
        </authorList>
    </citation>
    <scope>NUCLEOTIDE SEQUENCE [LARGE SCALE GENOMIC DNA]</scope>
    <source>
        <strain evidence="2 3">NCTC8297</strain>
    </source>
</reference>